<keyword evidence="3" id="KW-1185">Reference proteome</keyword>
<reference evidence="2 3" key="1">
    <citation type="submission" date="2016-10" db="EMBL/GenBank/DDBJ databases">
        <authorList>
            <person name="de Groot N.N."/>
        </authorList>
    </citation>
    <scope>NUCLEOTIDE SEQUENCE [LARGE SCALE GENOMIC DNA]</scope>
    <source>
        <strain evidence="2 3">CGMCC 4.2026</strain>
    </source>
</reference>
<sequence length="209" mass="22463">MTVPARPPLLFLDVDGPLIPFGAAAGELPGGRYPTYESPAAPELEAVHPLLARIDPALGPRLLALPCELVWATTWEYDANLLITPLLGLPELPVVCWPDLSDEQIPLGLHWKTRTLLGWSAGRPFVWVDDEITATDRAWVAARHPARALLHRVDPRHGLTDRDFAVLEAWLRRGGTGYGTAGGRTGGGEFGDRSRCGGDAEGSTPGAVP</sequence>
<organism evidence="2 3">
    <name type="scientific">Actinacidiphila rubida</name>
    <dbReference type="NCBI Taxonomy" id="310780"/>
    <lineage>
        <taxon>Bacteria</taxon>
        <taxon>Bacillati</taxon>
        <taxon>Actinomycetota</taxon>
        <taxon>Actinomycetes</taxon>
        <taxon>Kitasatosporales</taxon>
        <taxon>Streptomycetaceae</taxon>
        <taxon>Actinacidiphila</taxon>
    </lineage>
</organism>
<name>A0A1H8T4K3_9ACTN</name>
<feature type="region of interest" description="Disordered" evidence="1">
    <location>
        <begin position="181"/>
        <end position="209"/>
    </location>
</feature>
<dbReference type="EMBL" id="FODD01000048">
    <property type="protein sequence ID" value="SEO85887.1"/>
    <property type="molecule type" value="Genomic_DNA"/>
</dbReference>
<dbReference type="STRING" id="310780.SAMN05216267_10487"/>
<accession>A0A1H8T4K3</accession>
<protein>
    <recommendedName>
        <fullName evidence="4">Secreted protein</fullName>
    </recommendedName>
</protein>
<dbReference type="AlphaFoldDB" id="A0A1H8T4K3"/>
<dbReference type="OrthoDB" id="5124141at2"/>
<evidence type="ECO:0000256" key="1">
    <source>
        <dbReference type="SAM" id="MobiDB-lite"/>
    </source>
</evidence>
<dbReference type="RefSeq" id="WP_075018107.1">
    <property type="nucleotide sequence ID" value="NZ_FODD01000048.1"/>
</dbReference>
<dbReference type="Proteomes" id="UP000181951">
    <property type="component" value="Unassembled WGS sequence"/>
</dbReference>
<evidence type="ECO:0000313" key="2">
    <source>
        <dbReference type="EMBL" id="SEO85887.1"/>
    </source>
</evidence>
<proteinExistence type="predicted"/>
<evidence type="ECO:0000313" key="3">
    <source>
        <dbReference type="Proteomes" id="UP000181951"/>
    </source>
</evidence>
<gene>
    <name evidence="2" type="ORF">SAMN05216267_10487</name>
</gene>
<evidence type="ECO:0008006" key="4">
    <source>
        <dbReference type="Google" id="ProtNLM"/>
    </source>
</evidence>